<protein>
    <recommendedName>
        <fullName evidence="4">CBM-cenC domain-containing protein</fullName>
    </recommendedName>
</protein>
<evidence type="ECO:0008006" key="4">
    <source>
        <dbReference type="Google" id="ProtNLM"/>
    </source>
</evidence>
<dbReference type="AlphaFoldDB" id="A0A1S1YT19"/>
<sequence length="189" mass="21887">MKTILFTLTLLLASFNFYDCQAQDHQEAESILNQKNFGFETRMSGWWTKDKQYWNITDEKSASGVVSCKFSCDAIPEQQNMKIESKNNNKVEDSFKINTEEGEYKVHLKVFLEEEHPKSLHLSFVEPNKAWIQSIIKFKKLETGKWIDVETKIKLTNIVNGKLVLMVPSNTTHGGKGTFYVDDIRLEKI</sequence>
<evidence type="ECO:0000256" key="1">
    <source>
        <dbReference type="SAM" id="SignalP"/>
    </source>
</evidence>
<dbReference type="RefSeq" id="WP_044217918.1">
    <property type="nucleotide sequence ID" value="NZ_JRYR02000002.1"/>
</dbReference>
<dbReference type="Gene3D" id="2.60.120.260">
    <property type="entry name" value="Galactose-binding domain-like"/>
    <property type="match status" value="1"/>
</dbReference>
<gene>
    <name evidence="2" type="ORF">NH26_20305</name>
</gene>
<keyword evidence="3" id="KW-1185">Reference proteome</keyword>
<feature type="signal peptide" evidence="1">
    <location>
        <begin position="1"/>
        <end position="22"/>
    </location>
</feature>
<organism evidence="2 3">
    <name type="scientific">Flammeovirga pacifica</name>
    <dbReference type="NCBI Taxonomy" id="915059"/>
    <lineage>
        <taxon>Bacteria</taxon>
        <taxon>Pseudomonadati</taxon>
        <taxon>Bacteroidota</taxon>
        <taxon>Cytophagia</taxon>
        <taxon>Cytophagales</taxon>
        <taxon>Flammeovirgaceae</taxon>
        <taxon>Flammeovirga</taxon>
    </lineage>
</organism>
<proteinExistence type="predicted"/>
<dbReference type="OrthoDB" id="978290at2"/>
<evidence type="ECO:0000313" key="3">
    <source>
        <dbReference type="Proteomes" id="UP000179797"/>
    </source>
</evidence>
<dbReference type="EMBL" id="JRYR02000002">
    <property type="protein sequence ID" value="OHX63955.1"/>
    <property type="molecule type" value="Genomic_DNA"/>
</dbReference>
<dbReference type="STRING" id="915059.NH26_20305"/>
<name>A0A1S1YT19_FLAPC</name>
<dbReference type="Proteomes" id="UP000179797">
    <property type="component" value="Unassembled WGS sequence"/>
</dbReference>
<keyword evidence="1" id="KW-0732">Signal</keyword>
<evidence type="ECO:0000313" key="2">
    <source>
        <dbReference type="EMBL" id="OHX63955.1"/>
    </source>
</evidence>
<comment type="caution">
    <text evidence="2">The sequence shown here is derived from an EMBL/GenBank/DDBJ whole genome shotgun (WGS) entry which is preliminary data.</text>
</comment>
<reference evidence="2 3" key="1">
    <citation type="journal article" date="2012" name="Int. J. Syst. Evol. Microbiol.">
        <title>Flammeovirga pacifica sp. nov., isolated from deep-sea sediment.</title>
        <authorList>
            <person name="Xu H."/>
            <person name="Fu Y."/>
            <person name="Yang N."/>
            <person name="Ding Z."/>
            <person name="Lai Q."/>
            <person name="Zeng R."/>
        </authorList>
    </citation>
    <scope>NUCLEOTIDE SEQUENCE [LARGE SCALE GENOMIC DNA]</scope>
    <source>
        <strain evidence="3">DSM 24597 / LMG 26175 / WPAGA1</strain>
    </source>
</reference>
<accession>A0A1S1YT19</accession>
<feature type="chain" id="PRO_5010291295" description="CBM-cenC domain-containing protein" evidence="1">
    <location>
        <begin position="23"/>
        <end position="189"/>
    </location>
</feature>